<dbReference type="PANTHER" id="PTHR31594">
    <property type="entry name" value="AIG1-TYPE G DOMAIN-CONTAINING PROTEIN"/>
    <property type="match status" value="1"/>
</dbReference>
<evidence type="ECO:0000313" key="2">
    <source>
        <dbReference type="Proteomes" id="UP000327493"/>
    </source>
</evidence>
<sequence length="126" mass="14546">MDHLGRGNMKKHQYVFDQGLATHVVTAILYGAQAFFVFDREVSEKEDHQDIQGNLKVMIKKIPSFAIEGEGSLKMEDKDKEHVDKFPADSLETSPFRNLLQPFRMQLKSTKVSQNCWEPTEKTPYQ</sequence>
<organism evidence="1 2">
    <name type="scientific">Etheostoma spectabile</name>
    <name type="common">orangethroat darter</name>
    <dbReference type="NCBI Taxonomy" id="54343"/>
    <lineage>
        <taxon>Eukaryota</taxon>
        <taxon>Metazoa</taxon>
        <taxon>Chordata</taxon>
        <taxon>Craniata</taxon>
        <taxon>Vertebrata</taxon>
        <taxon>Euteleostomi</taxon>
        <taxon>Actinopterygii</taxon>
        <taxon>Neopterygii</taxon>
        <taxon>Teleostei</taxon>
        <taxon>Neoteleostei</taxon>
        <taxon>Acanthomorphata</taxon>
        <taxon>Eupercaria</taxon>
        <taxon>Perciformes</taxon>
        <taxon>Percoidei</taxon>
        <taxon>Percidae</taxon>
        <taxon>Etheostomatinae</taxon>
        <taxon>Etheostoma</taxon>
    </lineage>
</organism>
<dbReference type="InterPro" id="IPR052090">
    <property type="entry name" value="Cytolytic_pore-forming_toxin"/>
</dbReference>
<dbReference type="Proteomes" id="UP000327493">
    <property type="component" value="Unassembled WGS sequence"/>
</dbReference>
<comment type="caution">
    <text evidence="1">The sequence shown here is derived from an EMBL/GenBank/DDBJ whole genome shotgun (WGS) entry which is preliminary data.</text>
</comment>
<dbReference type="PANTHER" id="PTHR31594:SF11">
    <property type="entry name" value="NEOVERRUCOTOXIN SUBUNIT ALPHA-LIKE ISOFORM X1-RELATED"/>
    <property type="match status" value="1"/>
</dbReference>
<dbReference type="AlphaFoldDB" id="A0A5J5CAV9"/>
<protein>
    <submittedName>
        <fullName evidence="1">Uncharacterized protein</fullName>
    </submittedName>
</protein>
<proteinExistence type="predicted"/>
<dbReference type="EMBL" id="VOFY01002461">
    <property type="protein sequence ID" value="KAA8577581.1"/>
    <property type="molecule type" value="Genomic_DNA"/>
</dbReference>
<evidence type="ECO:0000313" key="1">
    <source>
        <dbReference type="EMBL" id="KAA8577581.1"/>
    </source>
</evidence>
<accession>A0A5J5CAV9</accession>
<name>A0A5J5CAV9_9PERO</name>
<reference evidence="1 2" key="1">
    <citation type="submission" date="2019-08" db="EMBL/GenBank/DDBJ databases">
        <title>A chromosome-level genome assembly, high-density linkage maps, and genome scans reveal the genomic architecture of hybrid incompatibilities underlying speciation via character displacement in darters (Percidae: Etheostominae).</title>
        <authorList>
            <person name="Moran R.L."/>
            <person name="Catchen J.M."/>
            <person name="Fuller R.C."/>
        </authorList>
    </citation>
    <scope>NUCLEOTIDE SEQUENCE [LARGE SCALE GENOMIC DNA]</scope>
    <source>
        <strain evidence="1">EspeVRDwgs_2016</strain>
        <tissue evidence="1">Muscle</tissue>
    </source>
</reference>
<keyword evidence="2" id="KW-1185">Reference proteome</keyword>
<gene>
    <name evidence="1" type="ORF">FQN60_002548</name>
</gene>